<dbReference type="SMART" id="SM00368">
    <property type="entry name" value="LRR_RI"/>
    <property type="match status" value="3"/>
</dbReference>
<dbReference type="Gene3D" id="3.80.10.10">
    <property type="entry name" value="Ribonuclease Inhibitor"/>
    <property type="match status" value="1"/>
</dbReference>
<dbReference type="AlphaFoldDB" id="A0A7S3T0C2"/>
<feature type="compositionally biased region" description="Acidic residues" evidence="1">
    <location>
        <begin position="97"/>
        <end position="107"/>
    </location>
</feature>
<dbReference type="SUPFAM" id="SSF52047">
    <property type="entry name" value="RNI-like"/>
    <property type="match status" value="1"/>
</dbReference>
<dbReference type="InterPro" id="IPR032675">
    <property type="entry name" value="LRR_dom_sf"/>
</dbReference>
<dbReference type="EMBL" id="HBIR01038396">
    <property type="protein sequence ID" value="CAE0570035.1"/>
    <property type="molecule type" value="Transcribed_RNA"/>
</dbReference>
<proteinExistence type="predicted"/>
<protein>
    <submittedName>
        <fullName evidence="2">Uncharacterized protein</fullName>
    </submittedName>
</protein>
<feature type="region of interest" description="Disordered" evidence="1">
    <location>
        <begin position="1"/>
        <end position="27"/>
    </location>
</feature>
<accession>A0A7S3T0C2</accession>
<gene>
    <name evidence="2" type="ORF">EHUX00137_LOCUS29961</name>
</gene>
<evidence type="ECO:0000256" key="1">
    <source>
        <dbReference type="SAM" id="MobiDB-lite"/>
    </source>
</evidence>
<reference evidence="2" key="1">
    <citation type="submission" date="2021-01" db="EMBL/GenBank/DDBJ databases">
        <authorList>
            <person name="Corre E."/>
            <person name="Pelletier E."/>
            <person name="Niang G."/>
            <person name="Scheremetjew M."/>
            <person name="Finn R."/>
            <person name="Kale V."/>
            <person name="Holt S."/>
            <person name="Cochrane G."/>
            <person name="Meng A."/>
            <person name="Brown T."/>
            <person name="Cohen L."/>
        </authorList>
    </citation>
    <scope>NUCLEOTIDE SEQUENCE</scope>
    <source>
        <strain evidence="2">379</strain>
    </source>
</reference>
<organism evidence="2">
    <name type="scientific">Emiliania huxleyi</name>
    <name type="common">Coccolithophore</name>
    <name type="synonym">Pontosphaera huxleyi</name>
    <dbReference type="NCBI Taxonomy" id="2903"/>
    <lineage>
        <taxon>Eukaryota</taxon>
        <taxon>Haptista</taxon>
        <taxon>Haptophyta</taxon>
        <taxon>Prymnesiophyceae</taxon>
        <taxon>Isochrysidales</taxon>
        <taxon>Noelaerhabdaceae</taxon>
        <taxon>Emiliania</taxon>
    </lineage>
</organism>
<name>A0A7S3T0C2_EMIHU</name>
<feature type="region of interest" description="Disordered" evidence="1">
    <location>
        <begin position="63"/>
        <end position="120"/>
    </location>
</feature>
<sequence>MCRPSPSLSKRRASPRRSEAAAAEAEPAAAAATAATAAAEAEGGAKDAEAGAAAGAAAAVEQRLAEEGRRAAEKETQARGVLYSSVADAKAKARERDEDEDEEGGGGEEDKGGAVDEGGGEVEIGAPGSFALAGLLACDYQHSHSRLRTLRLNGNDLTLSGFHALGVGLDAARTNNGLRLAELDLAHTGLCVEGLRGLLGPDTRGAHLASLRRLDLRQNMLDDDGARLLGRGFRSLQGLSHLFLRGNEFGCEGAAALFVGFAAWPTSEPPALQFCDALANHRLGVGAGRPAEGLAGCIDSVLAALSALPELTRLQLDPRLKRDDEAYNALQDACNRFDIDLHSF</sequence>
<feature type="compositionally biased region" description="Basic and acidic residues" evidence="1">
    <location>
        <begin position="63"/>
        <end position="77"/>
    </location>
</feature>
<evidence type="ECO:0000313" key="2">
    <source>
        <dbReference type="EMBL" id="CAE0570035.1"/>
    </source>
</evidence>